<dbReference type="KEGG" id="aten:116291981"/>
<evidence type="ECO:0000256" key="2">
    <source>
        <dbReference type="ARBA" id="ARBA00004389"/>
    </source>
</evidence>
<dbReference type="CDD" id="cd15850">
    <property type="entry name" value="SNARE_syntaxin18"/>
    <property type="match status" value="1"/>
</dbReference>
<dbReference type="Gene3D" id="1.20.5.110">
    <property type="match status" value="1"/>
</dbReference>
<evidence type="ECO:0000256" key="7">
    <source>
        <dbReference type="ARBA" id="ARBA00022824"/>
    </source>
</evidence>
<keyword evidence="10 16" id="KW-1133">Transmembrane helix</keyword>
<name>A0A6P8HFC4_ACTTE</name>
<dbReference type="RefSeq" id="XP_031555109.1">
    <property type="nucleotide sequence ID" value="XM_031699249.1"/>
</dbReference>
<dbReference type="FunFam" id="1.20.5.110:FF:000015">
    <property type="entry name" value="Syntaxin-18, putative"/>
    <property type="match status" value="1"/>
</dbReference>
<accession>A0A6P8HFC4</accession>
<dbReference type="GO" id="GO:0031201">
    <property type="term" value="C:SNARE complex"/>
    <property type="evidence" value="ECO:0007669"/>
    <property type="project" value="TreeGrafter"/>
</dbReference>
<evidence type="ECO:0000256" key="16">
    <source>
        <dbReference type="SAM" id="Phobius"/>
    </source>
</evidence>
<keyword evidence="5" id="KW-0813">Transport</keyword>
<dbReference type="InParanoid" id="A0A6P8HFC4"/>
<evidence type="ECO:0000256" key="3">
    <source>
        <dbReference type="ARBA" id="ARBA00009063"/>
    </source>
</evidence>
<dbReference type="SUPFAM" id="SSF58038">
    <property type="entry name" value="SNARE fusion complex"/>
    <property type="match status" value="1"/>
</dbReference>
<dbReference type="OrthoDB" id="342981at2759"/>
<evidence type="ECO:0000256" key="5">
    <source>
        <dbReference type="ARBA" id="ARBA00022448"/>
    </source>
</evidence>
<evidence type="ECO:0000256" key="10">
    <source>
        <dbReference type="ARBA" id="ARBA00022989"/>
    </source>
</evidence>
<dbReference type="PANTHER" id="PTHR15959">
    <property type="entry name" value="SYNTAXIN-18"/>
    <property type="match status" value="1"/>
</dbReference>
<evidence type="ECO:0000256" key="13">
    <source>
        <dbReference type="ARBA" id="ARBA00046280"/>
    </source>
</evidence>
<evidence type="ECO:0000256" key="8">
    <source>
        <dbReference type="ARBA" id="ARBA00022892"/>
    </source>
</evidence>
<proteinExistence type="inferred from homology"/>
<keyword evidence="9" id="KW-0653">Protein transport</keyword>
<comment type="subcellular location">
    <subcellularLocation>
        <location evidence="13">Endomembrane system</location>
        <topology evidence="13">Single-pass type IV membrane protein</topology>
    </subcellularLocation>
    <subcellularLocation>
        <location evidence="2">Endoplasmic reticulum membrane</location>
        <topology evidence="2">Single-pass membrane protein</topology>
    </subcellularLocation>
</comment>
<feature type="domain" description="SNARE-complex protein Syntaxin-18 N-terminal" evidence="17">
    <location>
        <begin position="1"/>
        <end position="89"/>
    </location>
</feature>
<feature type="transmembrane region" description="Helical" evidence="16">
    <location>
        <begin position="295"/>
        <end position="316"/>
    </location>
</feature>
<evidence type="ECO:0000256" key="6">
    <source>
        <dbReference type="ARBA" id="ARBA00022692"/>
    </source>
</evidence>
<gene>
    <name evidence="19" type="primary">LOC116291981</name>
</gene>
<dbReference type="GO" id="GO:0015031">
    <property type="term" value="P:protein transport"/>
    <property type="evidence" value="ECO:0007669"/>
    <property type="project" value="UniProtKB-KW"/>
</dbReference>
<keyword evidence="8" id="KW-0931">ER-Golgi transport</keyword>
<dbReference type="Proteomes" id="UP000515163">
    <property type="component" value="Unplaced"/>
</dbReference>
<dbReference type="PANTHER" id="PTHR15959:SF0">
    <property type="entry name" value="SYNTAXIN-18"/>
    <property type="match status" value="1"/>
</dbReference>
<comment type="function">
    <text evidence="1">Syntaxin that may be involved in targeting and fusion of Golgi-derived retrograde transport vesicles with the ER.</text>
</comment>
<evidence type="ECO:0000259" key="17">
    <source>
        <dbReference type="Pfam" id="PF10496"/>
    </source>
</evidence>
<evidence type="ECO:0000313" key="19">
    <source>
        <dbReference type="RefSeq" id="XP_031555109.1"/>
    </source>
</evidence>
<evidence type="ECO:0000256" key="14">
    <source>
        <dbReference type="SAM" id="Coils"/>
    </source>
</evidence>
<evidence type="ECO:0000256" key="1">
    <source>
        <dbReference type="ARBA" id="ARBA00003746"/>
    </source>
</evidence>
<dbReference type="Pfam" id="PF10496">
    <property type="entry name" value="Syntaxin-18_N"/>
    <property type="match status" value="1"/>
</dbReference>
<dbReference type="GeneID" id="116291981"/>
<keyword evidence="11 14" id="KW-0175">Coiled coil</keyword>
<dbReference type="GO" id="GO:0005789">
    <property type="term" value="C:endoplasmic reticulum membrane"/>
    <property type="evidence" value="ECO:0007669"/>
    <property type="project" value="UniProtKB-SubCell"/>
</dbReference>
<comment type="similarity">
    <text evidence="3">Belongs to the syntaxin family.</text>
</comment>
<dbReference type="AlphaFoldDB" id="A0A6P8HFC4"/>
<keyword evidence="18" id="KW-1185">Reference proteome</keyword>
<evidence type="ECO:0000256" key="15">
    <source>
        <dbReference type="SAM" id="MobiDB-lite"/>
    </source>
</evidence>
<dbReference type="GO" id="GO:0006890">
    <property type="term" value="P:retrograde vesicle-mediated transport, Golgi to endoplasmic reticulum"/>
    <property type="evidence" value="ECO:0007669"/>
    <property type="project" value="TreeGrafter"/>
</dbReference>
<keyword evidence="12 16" id="KW-0472">Membrane</keyword>
<feature type="region of interest" description="Disordered" evidence="15">
    <location>
        <begin position="170"/>
        <end position="189"/>
    </location>
</feature>
<evidence type="ECO:0000256" key="9">
    <source>
        <dbReference type="ARBA" id="ARBA00022927"/>
    </source>
</evidence>
<feature type="coiled-coil region" evidence="14">
    <location>
        <begin position="215"/>
        <end position="242"/>
    </location>
</feature>
<protein>
    <recommendedName>
        <fullName evidence="4">Syntaxin-18</fullName>
    </recommendedName>
</protein>
<organism evidence="18 19">
    <name type="scientific">Actinia tenebrosa</name>
    <name type="common">Australian red waratah sea anemone</name>
    <dbReference type="NCBI Taxonomy" id="6105"/>
    <lineage>
        <taxon>Eukaryota</taxon>
        <taxon>Metazoa</taxon>
        <taxon>Cnidaria</taxon>
        <taxon>Anthozoa</taxon>
        <taxon>Hexacorallia</taxon>
        <taxon>Actiniaria</taxon>
        <taxon>Actiniidae</taxon>
        <taxon>Actinia</taxon>
    </lineage>
</organism>
<keyword evidence="6 16" id="KW-0812">Transmembrane</keyword>
<keyword evidence="7" id="KW-0256">Endoplasmic reticulum</keyword>
<dbReference type="FunCoup" id="A0A6P8HFC4">
    <property type="interactions" value="2216"/>
</dbReference>
<evidence type="ECO:0000313" key="18">
    <source>
        <dbReference type="Proteomes" id="UP000515163"/>
    </source>
</evidence>
<sequence>MDRTVLFKASVKTIRTRNKALGVKDNDKGNSILTSRKSMGTEFGKRAKDVLVNIRKLRDFLMEHRKDYIDAASSLNEMSSMTDAERDQIDKDAETFMRTCNASIQGLKNEASNLGGPEQVKTHRDAVIELLEGYLKVVCKLYSEQRAIRIKRVVDKKRISRLQPDNAKRKSDLLMSGLEQEDDGNTESISEDRQKAFNDFQPPIDEDEELLPDEVQMFEQENKKLFEEMNSLVDEVRQIEGRVVEISRLQDIFSEKVLHQAGQIERIHTTAAATTEDVKTGNEQIREAIKNNASFRVWILFFLVMCSFSLLFLDWYS</sequence>
<evidence type="ECO:0000256" key="4">
    <source>
        <dbReference type="ARBA" id="ARBA00019409"/>
    </source>
</evidence>
<evidence type="ECO:0000256" key="12">
    <source>
        <dbReference type="ARBA" id="ARBA00023136"/>
    </source>
</evidence>
<reference evidence="19" key="1">
    <citation type="submission" date="2025-08" db="UniProtKB">
        <authorList>
            <consortium name="RefSeq"/>
        </authorList>
    </citation>
    <scope>IDENTIFICATION</scope>
    <source>
        <tissue evidence="19">Tentacle</tissue>
    </source>
</reference>
<dbReference type="InterPro" id="IPR019529">
    <property type="entry name" value="Syntaxin-18_N"/>
</dbReference>
<evidence type="ECO:0000256" key="11">
    <source>
        <dbReference type="ARBA" id="ARBA00023054"/>
    </source>
</evidence>